<gene>
    <name evidence="2" type="ORF">AHMF7616_01810</name>
</gene>
<accession>A0A369QK22</accession>
<dbReference type="InterPro" id="IPR038725">
    <property type="entry name" value="YdaG_split_barrel_FMN-bd"/>
</dbReference>
<organism evidence="2 3">
    <name type="scientific">Adhaeribacter pallidiroseus</name>
    <dbReference type="NCBI Taxonomy" id="2072847"/>
    <lineage>
        <taxon>Bacteria</taxon>
        <taxon>Pseudomonadati</taxon>
        <taxon>Bacteroidota</taxon>
        <taxon>Cytophagia</taxon>
        <taxon>Cytophagales</taxon>
        <taxon>Hymenobacteraceae</taxon>
        <taxon>Adhaeribacter</taxon>
    </lineage>
</organism>
<dbReference type="PANTHER" id="PTHR34818">
    <property type="entry name" value="PROTEIN BLI-3"/>
    <property type="match status" value="1"/>
</dbReference>
<dbReference type="InterPro" id="IPR052917">
    <property type="entry name" value="Stress-Dev_Protein"/>
</dbReference>
<dbReference type="Gene3D" id="2.30.110.10">
    <property type="entry name" value="Electron Transport, Fmn-binding Protein, Chain A"/>
    <property type="match status" value="1"/>
</dbReference>
<reference evidence="2 3" key="1">
    <citation type="submission" date="2018-04" db="EMBL/GenBank/DDBJ databases">
        <title>Adhaeribacter sp. HMF7616 genome sequencing and assembly.</title>
        <authorList>
            <person name="Kang H."/>
            <person name="Kang J."/>
            <person name="Cha I."/>
            <person name="Kim H."/>
            <person name="Joh K."/>
        </authorList>
    </citation>
    <scope>NUCLEOTIDE SEQUENCE [LARGE SCALE GENOMIC DNA]</scope>
    <source>
        <strain evidence="2 3">HMF7616</strain>
    </source>
</reference>
<dbReference type="AlphaFoldDB" id="A0A369QK22"/>
<dbReference type="Pfam" id="PF16242">
    <property type="entry name" value="Pyrid_ox_like"/>
    <property type="match status" value="1"/>
</dbReference>
<dbReference type="PANTHER" id="PTHR34818:SF1">
    <property type="entry name" value="PROTEIN BLI-3"/>
    <property type="match status" value="1"/>
</dbReference>
<name>A0A369QK22_9BACT</name>
<protein>
    <recommendedName>
        <fullName evidence="1">General stress protein FMN-binding split barrel domain-containing protein</fullName>
    </recommendedName>
</protein>
<dbReference type="EMBL" id="QASA01000001">
    <property type="protein sequence ID" value="RDC63209.1"/>
    <property type="molecule type" value="Genomic_DNA"/>
</dbReference>
<dbReference type="InterPro" id="IPR012349">
    <property type="entry name" value="Split_barrel_FMN-bd"/>
</dbReference>
<dbReference type="Proteomes" id="UP000253919">
    <property type="component" value="Unassembled WGS sequence"/>
</dbReference>
<evidence type="ECO:0000313" key="2">
    <source>
        <dbReference type="EMBL" id="RDC63209.1"/>
    </source>
</evidence>
<sequence length="206" mass="23327">MVKATEIYFNRAAIRLKGTAGSGIRTFRFSNRTQTKIKRNTTMENTPNQDLEKLVTLIKDIKTAMFTTAEVDGTLRSRPMRTQEVKPDGILWFFNAEDSAKTHEIKQDRNVNVSFMDDGNNTYVSVSGKARHVKDKAKIDELWHEPLKAWFPEGKDDPNISLIKVTIDQAEYWDAPSSTLVHLYGMVKATLTGEPAHPGENKKISL</sequence>
<evidence type="ECO:0000313" key="3">
    <source>
        <dbReference type="Proteomes" id="UP000253919"/>
    </source>
</evidence>
<feature type="domain" description="General stress protein FMN-binding split barrel" evidence="1">
    <location>
        <begin position="50"/>
        <end position="194"/>
    </location>
</feature>
<evidence type="ECO:0000259" key="1">
    <source>
        <dbReference type="Pfam" id="PF16242"/>
    </source>
</evidence>
<comment type="caution">
    <text evidence="2">The sequence shown here is derived from an EMBL/GenBank/DDBJ whole genome shotgun (WGS) entry which is preliminary data.</text>
</comment>
<dbReference type="SUPFAM" id="SSF50475">
    <property type="entry name" value="FMN-binding split barrel"/>
    <property type="match status" value="1"/>
</dbReference>
<keyword evidence="3" id="KW-1185">Reference proteome</keyword>
<proteinExistence type="predicted"/>